<dbReference type="Proteomes" id="UP000285908">
    <property type="component" value="Unassembled WGS sequence"/>
</dbReference>
<sequence>MVETVKKFFETQGEDFFHRRFDVLSACYTLPLPIYVGSDIYVIETSDVLHSYLSQLRDRLESMGVVRLDAHMAFVGSENDGRFPICVDWHLDGPPDPATPLQILYFCRWASDGLLQTELVELQAGDIAFARDLLEAHGLHF</sequence>
<protein>
    <submittedName>
        <fullName evidence="1">Uncharacterized protein</fullName>
    </submittedName>
</protein>
<accession>A0A438AI60</accession>
<gene>
    <name evidence="1" type="ORF">EKE94_05785</name>
</gene>
<dbReference type="AlphaFoldDB" id="A0A438AI60"/>
<dbReference type="RefSeq" id="WP_127905664.1">
    <property type="nucleotide sequence ID" value="NZ_RQXX01000002.1"/>
</dbReference>
<name>A0A438AI60_9RHOB</name>
<keyword evidence="2" id="KW-1185">Reference proteome</keyword>
<reference evidence="1 2" key="1">
    <citation type="submission" date="2018-11" db="EMBL/GenBank/DDBJ databases">
        <title>Mesobaculum littorinae gen. nov., sp. nov., isolated from Littorina scabra that represents a novel genus of the order Rhodobacteraceae.</title>
        <authorList>
            <person name="Li F."/>
        </authorList>
    </citation>
    <scope>NUCLEOTIDE SEQUENCE [LARGE SCALE GENOMIC DNA]</scope>
    <source>
        <strain evidence="1 2">M0103</strain>
    </source>
</reference>
<comment type="caution">
    <text evidence="1">The sequence shown here is derived from an EMBL/GenBank/DDBJ whole genome shotgun (WGS) entry which is preliminary data.</text>
</comment>
<organism evidence="1 2">
    <name type="scientific">Mesobaculum littorinae</name>
    <dbReference type="NCBI Taxonomy" id="2486419"/>
    <lineage>
        <taxon>Bacteria</taxon>
        <taxon>Pseudomonadati</taxon>
        <taxon>Pseudomonadota</taxon>
        <taxon>Alphaproteobacteria</taxon>
        <taxon>Rhodobacterales</taxon>
        <taxon>Roseobacteraceae</taxon>
        <taxon>Mesobaculum</taxon>
    </lineage>
</organism>
<dbReference type="EMBL" id="RQXX01000002">
    <property type="protein sequence ID" value="RVV98431.1"/>
    <property type="molecule type" value="Genomic_DNA"/>
</dbReference>
<dbReference type="OrthoDB" id="7855130at2"/>
<evidence type="ECO:0000313" key="1">
    <source>
        <dbReference type="EMBL" id="RVV98431.1"/>
    </source>
</evidence>
<evidence type="ECO:0000313" key="2">
    <source>
        <dbReference type="Proteomes" id="UP000285908"/>
    </source>
</evidence>
<proteinExistence type="predicted"/>